<evidence type="ECO:0000313" key="14">
    <source>
        <dbReference type="EMBL" id="MYL65019.1"/>
    </source>
</evidence>
<feature type="binding site" evidence="11">
    <location>
        <position position="453"/>
    </location>
    <ligand>
        <name>Mn(2+)</name>
        <dbReference type="ChEBI" id="CHEBI:29035"/>
    </ligand>
</feature>
<keyword evidence="10" id="KW-0479">Metal-binding</keyword>
<feature type="domain" description="Sulfatase N-terminal" evidence="13">
    <location>
        <begin position="230"/>
        <end position="516"/>
    </location>
</feature>
<keyword evidence="14" id="KW-0808">Transferase</keyword>
<keyword evidence="10" id="KW-0464">Manganese</keyword>
<organism evidence="14 15">
    <name type="scientific">Guptibacillus hwajinpoensis</name>
    <dbReference type="NCBI Taxonomy" id="208199"/>
    <lineage>
        <taxon>Bacteria</taxon>
        <taxon>Bacillati</taxon>
        <taxon>Bacillota</taxon>
        <taxon>Bacilli</taxon>
        <taxon>Bacillales</taxon>
        <taxon>Guptibacillaceae</taxon>
        <taxon>Guptibacillus</taxon>
    </lineage>
</organism>
<keyword evidence="4 8" id="KW-1003">Cell membrane</keyword>
<evidence type="ECO:0000256" key="12">
    <source>
        <dbReference type="SAM" id="Phobius"/>
    </source>
</evidence>
<evidence type="ECO:0000256" key="11">
    <source>
        <dbReference type="PIRSR" id="PIRSR005091-3"/>
    </source>
</evidence>
<dbReference type="GO" id="GO:0016740">
    <property type="term" value="F:transferase activity"/>
    <property type="evidence" value="ECO:0007669"/>
    <property type="project" value="UniProtKB-KW"/>
</dbReference>
<accession>A0A845F2J3</accession>
<feature type="binding site" evidence="11">
    <location>
        <position position="238"/>
    </location>
    <ligand>
        <name>Mn(2+)</name>
        <dbReference type="ChEBI" id="CHEBI:29035"/>
    </ligand>
</feature>
<evidence type="ECO:0000256" key="1">
    <source>
        <dbReference type="ARBA" id="ARBA00004651"/>
    </source>
</evidence>
<proteinExistence type="inferred from homology"/>
<dbReference type="Gene3D" id="3.40.720.10">
    <property type="entry name" value="Alkaline Phosphatase, subunit A"/>
    <property type="match status" value="1"/>
</dbReference>
<feature type="transmembrane region" description="Helical" evidence="12">
    <location>
        <begin position="7"/>
        <end position="24"/>
    </location>
</feature>
<comment type="caution">
    <text evidence="14">The sequence shown here is derived from an EMBL/GenBank/DDBJ whole genome shotgun (WGS) entry which is preliminary data.</text>
</comment>
<dbReference type="Pfam" id="PF00884">
    <property type="entry name" value="Sulfatase"/>
    <property type="match status" value="1"/>
</dbReference>
<dbReference type="Gene3D" id="3.30.1120.170">
    <property type="match status" value="1"/>
</dbReference>
<dbReference type="SUPFAM" id="SSF53649">
    <property type="entry name" value="Alkaline phosphatase-like"/>
    <property type="match status" value="1"/>
</dbReference>
<dbReference type="PIRSF" id="PIRSF005091">
    <property type="entry name" value="Mmb_sulf_HI1246"/>
    <property type="match status" value="1"/>
</dbReference>
<feature type="binding site" evidence="11">
    <location>
        <position position="280"/>
    </location>
    <ligand>
        <name>Mn(2+)</name>
        <dbReference type="ChEBI" id="CHEBI:29035"/>
    </ligand>
</feature>
<keyword evidence="5 12" id="KW-0812">Transmembrane</keyword>
<dbReference type="PANTHER" id="PTHR47371">
    <property type="entry name" value="LIPOTEICHOIC ACID SYNTHASE"/>
    <property type="match status" value="1"/>
</dbReference>
<reference evidence="14 15" key="1">
    <citation type="submission" date="2019-11" db="EMBL/GenBank/DDBJ databases">
        <title>Genome sequences of 17 halophilic strains isolated from different environments.</title>
        <authorList>
            <person name="Furrow R.E."/>
        </authorList>
    </citation>
    <scope>NUCLEOTIDE SEQUENCE [LARGE SCALE GENOMIC DNA]</scope>
    <source>
        <strain evidence="14 15">22506_14_FS</strain>
    </source>
</reference>
<evidence type="ECO:0000313" key="15">
    <source>
        <dbReference type="Proteomes" id="UP000447833"/>
    </source>
</evidence>
<feature type="transmembrane region" description="Helical" evidence="12">
    <location>
        <begin position="111"/>
        <end position="128"/>
    </location>
</feature>
<evidence type="ECO:0000256" key="5">
    <source>
        <dbReference type="ARBA" id="ARBA00022692"/>
    </source>
</evidence>
<gene>
    <name evidence="14" type="ORF">GLW07_16800</name>
</gene>
<evidence type="ECO:0000256" key="7">
    <source>
        <dbReference type="ARBA" id="ARBA00023136"/>
    </source>
</evidence>
<dbReference type="GO" id="GO:0046872">
    <property type="term" value="F:metal ion binding"/>
    <property type="evidence" value="ECO:0007669"/>
    <property type="project" value="UniProtKB-KW"/>
</dbReference>
<dbReference type="InterPro" id="IPR017850">
    <property type="entry name" value="Alkaline_phosphatase_core_sf"/>
</dbReference>
<evidence type="ECO:0000256" key="10">
    <source>
        <dbReference type="PIRSR" id="PIRSR005091-2"/>
    </source>
</evidence>
<feature type="transmembrane region" description="Helical" evidence="12">
    <location>
        <begin position="140"/>
        <end position="160"/>
    </location>
</feature>
<feature type="active site" evidence="9">
    <location>
        <position position="280"/>
    </location>
</feature>
<comment type="pathway">
    <text evidence="2">Cell wall biogenesis; lipoteichoic acid biosynthesis.</text>
</comment>
<evidence type="ECO:0000256" key="8">
    <source>
        <dbReference type="PIRNR" id="PIRNR005091"/>
    </source>
</evidence>
<feature type="binding site" evidence="11">
    <location>
        <position position="452"/>
    </location>
    <ligand>
        <name>Mn(2+)</name>
        <dbReference type="ChEBI" id="CHEBI:29035"/>
    </ligand>
</feature>
<evidence type="ECO:0000256" key="9">
    <source>
        <dbReference type="PIRSR" id="PIRSR005091-1"/>
    </source>
</evidence>
<evidence type="ECO:0000256" key="4">
    <source>
        <dbReference type="ARBA" id="ARBA00022475"/>
    </source>
</evidence>
<dbReference type="InterPro" id="IPR050448">
    <property type="entry name" value="OpgB/LTA_synthase_biosynth"/>
</dbReference>
<dbReference type="InterPro" id="IPR000917">
    <property type="entry name" value="Sulfatase_N"/>
</dbReference>
<keyword evidence="6 12" id="KW-1133">Transmembrane helix</keyword>
<dbReference type="CDD" id="cd16015">
    <property type="entry name" value="LTA_synthase"/>
    <property type="match status" value="1"/>
</dbReference>
<feature type="binding site" evidence="10">
    <location>
        <position position="393"/>
    </location>
    <ligand>
        <name>substrate</name>
    </ligand>
</feature>
<feature type="transmembrane region" description="Helical" evidence="12">
    <location>
        <begin position="30"/>
        <end position="50"/>
    </location>
</feature>
<dbReference type="GO" id="GO:0005886">
    <property type="term" value="C:plasma membrane"/>
    <property type="evidence" value="ECO:0007669"/>
    <property type="project" value="UniProtKB-SubCell"/>
</dbReference>
<dbReference type="InterPro" id="IPR012160">
    <property type="entry name" value="LtaS-like"/>
</dbReference>
<dbReference type="Proteomes" id="UP000447833">
    <property type="component" value="Unassembled WGS sequence"/>
</dbReference>
<evidence type="ECO:0000256" key="3">
    <source>
        <dbReference type="ARBA" id="ARBA00009983"/>
    </source>
</evidence>
<dbReference type="GO" id="GO:0016787">
    <property type="term" value="F:hydrolase activity"/>
    <property type="evidence" value="ECO:0007669"/>
    <property type="project" value="UniProtKB-KW"/>
</dbReference>
<dbReference type="EMBL" id="WMEY01000005">
    <property type="protein sequence ID" value="MYL65019.1"/>
    <property type="molecule type" value="Genomic_DNA"/>
</dbReference>
<dbReference type="RefSeq" id="WP_160920400.1">
    <property type="nucleotide sequence ID" value="NZ_WMEY01000005.1"/>
</dbReference>
<dbReference type="PANTHER" id="PTHR47371:SF3">
    <property type="entry name" value="PHOSPHOGLYCEROL TRANSFERASE I"/>
    <property type="match status" value="1"/>
</dbReference>
<keyword evidence="7 8" id="KW-0472">Membrane</keyword>
<sequence>MIFFGYAIYLLLAILKFVLFSFYTNTAFPLQFLLMNLAGMLLLSSWTLLIQWKKRRWIWLTLLFLHSLLLISDLWYYRYFEDMLSVSLLSQMLQMSDVGGGFMALIRFQDFFLFADVVIFLLILFFTRKKTYEVTKKKRRITAGVTFLIGIILFATPLTYSAVKDDKGLVTHSISDMRDYYQLGFWGYHGVDLWRGVISAIESDDDLTATQQKMLEKNASENTEGSPKKPNILLIQLESFQGSLIGKQINGKELTPNLNQLKEETLYFSSFYHQTHEGRTSDAEFITNTSLYPLKSGSVYTRFPENEFGSLPELLKENGYDTAAMHAYDKGFWNRDKVYENIGFNHFFSNKDYPNKKKIGMALNDKNFLTTSIEHMETLKEPYFAFMVALTSHTPYEIPEKERELDLSGYDDPMLKRYYQTVFYVDQAVGLMIDELKQKGLWEDSLIIFYGDHDSGLTNEGSEMRKEANVESAVDAFELDRQVPLFIKQPNDSSGQVVKENGGQIDIAPTILDMLNMDMPYMMGSSLLDDESNFTAFRDGSFRYNDYYYEADLTEEAGNGTCYNVSSEKKVAFDKCEDQIEKVAEQLRVSDAIIEKNGLEKINE</sequence>
<comment type="similarity">
    <text evidence="3 8">Belongs to the LTA synthase family.</text>
</comment>
<name>A0A845F2J3_9BACL</name>
<dbReference type="AlphaFoldDB" id="A0A845F2J3"/>
<feature type="transmembrane region" description="Helical" evidence="12">
    <location>
        <begin position="57"/>
        <end position="77"/>
    </location>
</feature>
<evidence type="ECO:0000256" key="6">
    <source>
        <dbReference type="ARBA" id="ARBA00022989"/>
    </source>
</evidence>
<keyword evidence="14" id="KW-0378">Hydrolase</keyword>
<protein>
    <submittedName>
        <fullName evidence="14">Sulfatase-like hydrolase/transferase</fullName>
    </submittedName>
</protein>
<comment type="subcellular location">
    <subcellularLocation>
        <location evidence="1">Cell membrane</location>
        <topology evidence="1">Multi-pass membrane protein</topology>
    </subcellularLocation>
</comment>
<evidence type="ECO:0000256" key="2">
    <source>
        <dbReference type="ARBA" id="ARBA00004936"/>
    </source>
</evidence>
<evidence type="ECO:0000259" key="13">
    <source>
        <dbReference type="Pfam" id="PF00884"/>
    </source>
</evidence>